<organism evidence="1 2">
    <name type="scientific">Puccinia graminis f. sp. tritici (strain CRL 75-36-700-3 / race SCCL)</name>
    <name type="common">Black stem rust fungus</name>
    <dbReference type="NCBI Taxonomy" id="418459"/>
    <lineage>
        <taxon>Eukaryota</taxon>
        <taxon>Fungi</taxon>
        <taxon>Dikarya</taxon>
        <taxon>Basidiomycota</taxon>
        <taxon>Pucciniomycotina</taxon>
        <taxon>Pucciniomycetes</taxon>
        <taxon>Pucciniales</taxon>
        <taxon>Pucciniaceae</taxon>
        <taxon>Puccinia</taxon>
    </lineage>
</organism>
<name>H6QU49_PUCGT</name>
<dbReference type="Proteomes" id="UP000008783">
    <property type="component" value="Unassembled WGS sequence"/>
</dbReference>
<dbReference type="GeneID" id="13541088"/>
<accession>H6QU49</accession>
<evidence type="ECO:0000313" key="2">
    <source>
        <dbReference type="Proteomes" id="UP000008783"/>
    </source>
</evidence>
<dbReference type="AlphaFoldDB" id="H6QU49"/>
<reference evidence="2" key="1">
    <citation type="journal article" date="2011" name="Proc. Natl. Acad. Sci. U.S.A.">
        <title>Obligate biotrophy features unraveled by the genomic analysis of rust fungi.</title>
        <authorList>
            <person name="Duplessis S."/>
            <person name="Cuomo C.A."/>
            <person name="Lin Y.-C."/>
            <person name="Aerts A."/>
            <person name="Tisserant E."/>
            <person name="Veneault-Fourrey C."/>
            <person name="Joly D.L."/>
            <person name="Hacquard S."/>
            <person name="Amselem J."/>
            <person name="Cantarel B.L."/>
            <person name="Chiu R."/>
            <person name="Coutinho P.M."/>
            <person name="Feau N."/>
            <person name="Field M."/>
            <person name="Frey P."/>
            <person name="Gelhaye E."/>
            <person name="Goldberg J."/>
            <person name="Grabherr M.G."/>
            <person name="Kodira C.D."/>
            <person name="Kohler A."/>
            <person name="Kuees U."/>
            <person name="Lindquist E.A."/>
            <person name="Lucas S.M."/>
            <person name="Mago R."/>
            <person name="Mauceli E."/>
            <person name="Morin E."/>
            <person name="Murat C."/>
            <person name="Pangilinan J.L."/>
            <person name="Park R."/>
            <person name="Pearson M."/>
            <person name="Quesneville H."/>
            <person name="Rouhier N."/>
            <person name="Sakthikumar S."/>
            <person name="Salamov A.A."/>
            <person name="Schmutz J."/>
            <person name="Selles B."/>
            <person name="Shapiro H."/>
            <person name="Tanguay P."/>
            <person name="Tuskan G.A."/>
            <person name="Henrissat B."/>
            <person name="Van de Peer Y."/>
            <person name="Rouze P."/>
            <person name="Ellis J.G."/>
            <person name="Dodds P.N."/>
            <person name="Schein J.E."/>
            <person name="Zhong S."/>
            <person name="Hamelin R.C."/>
            <person name="Grigoriev I.V."/>
            <person name="Szabo L.J."/>
            <person name="Martin F."/>
        </authorList>
    </citation>
    <scope>NUCLEOTIDE SEQUENCE [LARGE SCALE GENOMIC DNA]</scope>
    <source>
        <strain evidence="2">CRL 75-36-700-3 / race SCCL</strain>
    </source>
</reference>
<protein>
    <submittedName>
        <fullName evidence="1">Uncharacterized protein</fullName>
    </submittedName>
</protein>
<sequence>MPAPNGRRCWSDYLLRQIVSDLFHSLVPAGRGISWTQSQGRQLPGQVRAG</sequence>
<proteinExistence type="predicted"/>
<evidence type="ECO:0000313" key="1">
    <source>
        <dbReference type="EMBL" id="EHS64463.1"/>
    </source>
</evidence>
<keyword evidence="2" id="KW-1185">Reference proteome</keyword>
<dbReference type="InParanoid" id="H6QU49"/>
<dbReference type="KEGG" id="pgr:PGTG_22276"/>
<dbReference type="VEuPathDB" id="FungiDB:PGTG_22276"/>
<dbReference type="HOGENOM" id="CLU_3125692_0_0_1"/>
<gene>
    <name evidence="1" type="ORF">PGTG_22276</name>
</gene>
<dbReference type="EMBL" id="DS178329">
    <property type="protein sequence ID" value="EHS64463.1"/>
    <property type="molecule type" value="Genomic_DNA"/>
</dbReference>
<dbReference type="RefSeq" id="XP_003888970.1">
    <property type="nucleotide sequence ID" value="XM_003888921.1"/>
</dbReference>